<evidence type="ECO:0000313" key="2">
    <source>
        <dbReference type="Proteomes" id="UP000324800"/>
    </source>
</evidence>
<sequence length="69" mass="8024">MKKKICIIHRPQRSFAFVIARERNGILLLFVISEEWVLKREPVRVCDITVNVNGVQPDTEMWCGGRNVI</sequence>
<dbReference type="EMBL" id="SNRW01006956">
    <property type="protein sequence ID" value="KAA6382114.1"/>
    <property type="molecule type" value="Genomic_DNA"/>
</dbReference>
<accession>A0A5J4VI27</accession>
<protein>
    <submittedName>
        <fullName evidence="1">Uncharacterized protein</fullName>
    </submittedName>
</protein>
<reference evidence="1 2" key="1">
    <citation type="submission" date="2019-03" db="EMBL/GenBank/DDBJ databases">
        <title>Single cell metagenomics reveals metabolic interactions within the superorganism composed of flagellate Streblomastix strix and complex community of Bacteroidetes bacteria on its surface.</title>
        <authorList>
            <person name="Treitli S.C."/>
            <person name="Kolisko M."/>
            <person name="Husnik F."/>
            <person name="Keeling P."/>
            <person name="Hampl V."/>
        </authorList>
    </citation>
    <scope>NUCLEOTIDE SEQUENCE [LARGE SCALE GENOMIC DNA]</scope>
    <source>
        <strain evidence="1">ST1C</strain>
    </source>
</reference>
<proteinExistence type="predicted"/>
<name>A0A5J4VI27_9EUKA</name>
<organism evidence="1 2">
    <name type="scientific">Streblomastix strix</name>
    <dbReference type="NCBI Taxonomy" id="222440"/>
    <lineage>
        <taxon>Eukaryota</taxon>
        <taxon>Metamonada</taxon>
        <taxon>Preaxostyla</taxon>
        <taxon>Oxymonadida</taxon>
        <taxon>Streblomastigidae</taxon>
        <taxon>Streblomastix</taxon>
    </lineage>
</organism>
<dbReference type="Proteomes" id="UP000324800">
    <property type="component" value="Unassembled WGS sequence"/>
</dbReference>
<gene>
    <name evidence="1" type="ORF">EZS28_022359</name>
</gene>
<evidence type="ECO:0000313" key="1">
    <source>
        <dbReference type="EMBL" id="KAA6382114.1"/>
    </source>
</evidence>
<dbReference type="AlphaFoldDB" id="A0A5J4VI27"/>
<comment type="caution">
    <text evidence="1">The sequence shown here is derived from an EMBL/GenBank/DDBJ whole genome shotgun (WGS) entry which is preliminary data.</text>
</comment>